<organism evidence="5 6">
    <name type="scientific">Lingula anatina</name>
    <name type="common">Brachiopod</name>
    <name type="synonym">Lingula unguis</name>
    <dbReference type="NCBI Taxonomy" id="7574"/>
    <lineage>
        <taxon>Eukaryota</taxon>
        <taxon>Metazoa</taxon>
        <taxon>Spiralia</taxon>
        <taxon>Lophotrochozoa</taxon>
        <taxon>Brachiopoda</taxon>
        <taxon>Linguliformea</taxon>
        <taxon>Lingulata</taxon>
        <taxon>Lingulida</taxon>
        <taxon>Linguloidea</taxon>
        <taxon>Lingulidae</taxon>
        <taxon>Lingula</taxon>
    </lineage>
</organism>
<keyword evidence="1" id="KW-0433">Leucine-rich repeat</keyword>
<dbReference type="InParanoid" id="A0A1S3H2L3"/>
<dbReference type="RefSeq" id="XP_013380370.2">
    <property type="nucleotide sequence ID" value="XM_013524916.2"/>
</dbReference>
<dbReference type="GO" id="GO:0004826">
    <property type="term" value="F:phenylalanine-tRNA ligase activity"/>
    <property type="evidence" value="ECO:0007669"/>
    <property type="project" value="InterPro"/>
</dbReference>
<dbReference type="AlphaFoldDB" id="A0A1S3H2L3"/>
<dbReference type="Pfam" id="PF00560">
    <property type="entry name" value="LRR_1"/>
    <property type="match status" value="2"/>
</dbReference>
<dbReference type="Gene3D" id="3.80.10.10">
    <property type="entry name" value="Ribonuclease Inhibitor"/>
    <property type="match status" value="2"/>
</dbReference>
<evidence type="ECO:0000259" key="4">
    <source>
        <dbReference type="SMART" id="SM00873"/>
    </source>
</evidence>
<dbReference type="Pfam" id="PF13855">
    <property type="entry name" value="LRR_8"/>
    <property type="match status" value="1"/>
</dbReference>
<dbReference type="InterPro" id="IPR020825">
    <property type="entry name" value="Phe-tRNA_synthase-like_B3/B4"/>
</dbReference>
<feature type="non-terminal residue" evidence="6">
    <location>
        <position position="1"/>
    </location>
</feature>
<reference evidence="6" key="1">
    <citation type="submission" date="2025-08" db="UniProtKB">
        <authorList>
            <consortium name="RefSeq"/>
        </authorList>
    </citation>
    <scope>IDENTIFICATION</scope>
    <source>
        <tissue evidence="6">Gonads</tissue>
    </source>
</reference>
<dbReference type="SMART" id="SM00364">
    <property type="entry name" value="LRR_BAC"/>
    <property type="match status" value="4"/>
</dbReference>
<feature type="compositionally biased region" description="Basic residues" evidence="3">
    <location>
        <begin position="251"/>
        <end position="268"/>
    </location>
</feature>
<dbReference type="InterPro" id="IPR003591">
    <property type="entry name" value="Leu-rich_rpt_typical-subtyp"/>
</dbReference>
<dbReference type="SUPFAM" id="SSF52058">
    <property type="entry name" value="L domain-like"/>
    <property type="match status" value="1"/>
</dbReference>
<name>A0A1S3H2L3_LINAN</name>
<dbReference type="PANTHER" id="PTHR10947:SF3">
    <property type="entry name" value="LEUCINE-RICH REPEAT-CONTAINING PROTEIN 47"/>
    <property type="match status" value="1"/>
</dbReference>
<dbReference type="Proteomes" id="UP000085678">
    <property type="component" value="Unplaced"/>
</dbReference>
<dbReference type="OrthoDB" id="67933at2759"/>
<evidence type="ECO:0000313" key="6">
    <source>
        <dbReference type="RefSeq" id="XP_013380370.2"/>
    </source>
</evidence>
<evidence type="ECO:0000256" key="1">
    <source>
        <dbReference type="ARBA" id="ARBA00022614"/>
    </source>
</evidence>
<protein>
    <submittedName>
        <fullName evidence="6">Leucine-rich repeat-containing protein 47</fullName>
    </submittedName>
</protein>
<dbReference type="PANTHER" id="PTHR10947">
    <property type="entry name" value="PHENYLALANYL-TRNA SYNTHETASE BETA CHAIN AND LEUCINE-RICH REPEAT-CONTAINING PROTEIN 47"/>
    <property type="match status" value="1"/>
</dbReference>
<dbReference type="GO" id="GO:0006432">
    <property type="term" value="P:phenylalanyl-tRNA aminoacylation"/>
    <property type="evidence" value="ECO:0007669"/>
    <property type="project" value="InterPro"/>
</dbReference>
<dbReference type="KEGG" id="lak:106151579"/>
<dbReference type="SMART" id="SM00873">
    <property type="entry name" value="B3_4"/>
    <property type="match status" value="1"/>
</dbReference>
<dbReference type="InterPro" id="IPR005146">
    <property type="entry name" value="B3/B4_tRNA-bd"/>
</dbReference>
<feature type="domain" description="B3/B4 tRNA-binding" evidence="4">
    <location>
        <begin position="307"/>
        <end position="485"/>
    </location>
</feature>
<evidence type="ECO:0000256" key="2">
    <source>
        <dbReference type="ARBA" id="ARBA00022737"/>
    </source>
</evidence>
<dbReference type="InterPro" id="IPR045060">
    <property type="entry name" value="Phe-tRNA-ligase_IIc_bsu"/>
</dbReference>
<evidence type="ECO:0000313" key="5">
    <source>
        <dbReference type="Proteomes" id="UP000085678"/>
    </source>
</evidence>
<dbReference type="GO" id="GO:0003723">
    <property type="term" value="F:RNA binding"/>
    <property type="evidence" value="ECO:0007669"/>
    <property type="project" value="InterPro"/>
</dbReference>
<dbReference type="InterPro" id="IPR032675">
    <property type="entry name" value="LRR_dom_sf"/>
</dbReference>
<dbReference type="SMART" id="SM00369">
    <property type="entry name" value="LRR_TYP"/>
    <property type="match status" value="5"/>
</dbReference>
<dbReference type="Gene3D" id="3.50.40.10">
    <property type="entry name" value="Phenylalanyl-trna Synthetase, Chain B, domain 3"/>
    <property type="match status" value="1"/>
</dbReference>
<dbReference type="STRING" id="7574.A0A1S3H2L3"/>
<keyword evidence="5" id="KW-1185">Reference proteome</keyword>
<evidence type="ECO:0000256" key="3">
    <source>
        <dbReference type="SAM" id="MobiDB-lite"/>
    </source>
</evidence>
<dbReference type="PROSITE" id="PS51450">
    <property type="entry name" value="LRR"/>
    <property type="match status" value="4"/>
</dbReference>
<sequence length="547" mass="61443">SAMMEPSWQEVVQARKEERRELVLHGPDISSRIEDNGLDKSLYDLINLNFLEISKTCLTKVDDEIGKMINLTSLVLHSNNINHVSSEIKQLKKLKFLDLSRNSLERLPEEIGDLRELHTINVSGNQLTDFPLISELHNLHVLDISHNRLESLPEDLCSPELSLLNQLNAAGNQITSMPSEIEVLVSLKLLDLSDNAMLEIPPELSNCLKLKEANLKGNRLKDRRLAKMIEQCPTKSVLDYLGNVLAQQRAKSGKKDKGKTKKDKKKTAKAGDNDDEMEILMKNMMKVLHFQEEKGITVKVTSAVLEIRPYIVCCMVRQLDFHKSLNMFKRFINLQTKLHDSMCNKRQAATIATHDVALVKGPLLYDAKDPTEIKLLPLMRKAEVTARQLVDKLCQEAEEYRKEKKRNQTSGIHKYLDLLKGKATFPFLADNEGRVISFPPITNCDVTKISKDTTDVLIEVTSSTSLDTCKKVMDALLQEILEIGVGRDDTTEGGATGGSEDGTAAVTGQRLIVEQVRIVDPDGNLKVVYPSRTDLPSAAYRVIREVE</sequence>
<keyword evidence="2" id="KW-0677">Repeat</keyword>
<proteinExistence type="predicted"/>
<feature type="region of interest" description="Disordered" evidence="3">
    <location>
        <begin position="250"/>
        <end position="274"/>
    </location>
</feature>
<dbReference type="PRINTS" id="PR00019">
    <property type="entry name" value="LEURICHRPT"/>
</dbReference>
<gene>
    <name evidence="6" type="primary">LOC106151579</name>
</gene>
<dbReference type="InterPro" id="IPR001611">
    <property type="entry name" value="Leu-rich_rpt"/>
</dbReference>
<dbReference type="GeneID" id="106151579"/>
<accession>A0A1S3H2L3</accession>